<gene>
    <name evidence="12" type="primary">proP</name>
    <name evidence="12" type="ordered locus">MS1178</name>
</gene>
<evidence type="ECO:0000256" key="2">
    <source>
        <dbReference type="ARBA" id="ARBA00006523"/>
    </source>
</evidence>
<dbReference type="GO" id="GO:0015767">
    <property type="term" value="P:lactose transport"/>
    <property type="evidence" value="ECO:0007669"/>
    <property type="project" value="TreeGrafter"/>
</dbReference>
<dbReference type="HOGENOM" id="CLU_055598_3_0_6"/>
<evidence type="ECO:0000256" key="7">
    <source>
        <dbReference type="ARBA" id="ARBA00022692"/>
    </source>
</evidence>
<feature type="transmembrane region" description="Helical" evidence="10">
    <location>
        <begin position="404"/>
        <end position="421"/>
    </location>
</feature>
<dbReference type="eggNOG" id="COG2814">
    <property type="taxonomic scope" value="Bacteria"/>
</dbReference>
<feature type="transmembrane region" description="Helical" evidence="10">
    <location>
        <begin position="339"/>
        <end position="361"/>
    </location>
</feature>
<keyword evidence="13" id="KW-1185">Reference proteome</keyword>
<evidence type="ECO:0000256" key="8">
    <source>
        <dbReference type="ARBA" id="ARBA00022989"/>
    </source>
</evidence>
<evidence type="ECO:0000256" key="1">
    <source>
        <dbReference type="ARBA" id="ARBA00004429"/>
    </source>
</evidence>
<dbReference type="PROSITE" id="PS50850">
    <property type="entry name" value="MFS"/>
    <property type="match status" value="1"/>
</dbReference>
<dbReference type="CDD" id="cd17471">
    <property type="entry name" value="MFS_Set"/>
    <property type="match status" value="1"/>
</dbReference>
<feature type="transmembrane region" description="Helical" evidence="10">
    <location>
        <begin position="129"/>
        <end position="152"/>
    </location>
</feature>
<dbReference type="GO" id="GO:0005351">
    <property type="term" value="F:carbohydrate:proton symporter activity"/>
    <property type="evidence" value="ECO:0007669"/>
    <property type="project" value="TreeGrafter"/>
</dbReference>
<evidence type="ECO:0000256" key="6">
    <source>
        <dbReference type="ARBA" id="ARBA00022597"/>
    </source>
</evidence>
<dbReference type="FunFam" id="1.20.1250.20:FF:000125">
    <property type="entry name" value="Sugar efflux transporter SetB"/>
    <property type="match status" value="1"/>
</dbReference>
<dbReference type="PANTHER" id="PTHR23535:SF2">
    <property type="entry name" value="SUGAR EFFLUX TRANSPORTER A-RELATED"/>
    <property type="match status" value="1"/>
</dbReference>
<dbReference type="Pfam" id="PF07690">
    <property type="entry name" value="MFS_1"/>
    <property type="match status" value="1"/>
</dbReference>
<feature type="transmembrane region" description="Helical" evidence="10">
    <location>
        <begin position="173"/>
        <end position="192"/>
    </location>
</feature>
<evidence type="ECO:0000259" key="11">
    <source>
        <dbReference type="PROSITE" id="PS50850"/>
    </source>
</evidence>
<keyword evidence="9 10" id="KW-0472">Membrane</keyword>
<reference evidence="12 13" key="1">
    <citation type="journal article" date="2004" name="Nat. Biotechnol.">
        <title>The genome sequence of the capnophilic rumen bacterium Mannheimia succiniciproducens.</title>
        <authorList>
            <person name="Hong S.H."/>
            <person name="Kim J.S."/>
            <person name="Lee S.Y."/>
            <person name="In Y.H."/>
            <person name="Choi S.S."/>
            <person name="Rih J.-K."/>
            <person name="Kim C.H."/>
            <person name="Jeong H."/>
            <person name="Hur C.G."/>
            <person name="Kim J.J."/>
        </authorList>
    </citation>
    <scope>NUCLEOTIDE SEQUENCE [LARGE SCALE GENOMIC DNA]</scope>
    <source>
        <strain evidence="13">KCTC 0769BP / MBEL55E</strain>
    </source>
</reference>
<keyword evidence="5" id="KW-0997">Cell inner membrane</keyword>
<evidence type="ECO:0000256" key="5">
    <source>
        <dbReference type="ARBA" id="ARBA00022519"/>
    </source>
</evidence>
<organism evidence="12 13">
    <name type="scientific">Mannheimia succiniciproducens (strain KCTC 0769BP / MBEL55E)</name>
    <dbReference type="NCBI Taxonomy" id="221988"/>
    <lineage>
        <taxon>Bacteria</taxon>
        <taxon>Pseudomonadati</taxon>
        <taxon>Pseudomonadota</taxon>
        <taxon>Gammaproteobacteria</taxon>
        <taxon>Pasteurellales</taxon>
        <taxon>Pasteurellaceae</taxon>
        <taxon>Basfia</taxon>
    </lineage>
</organism>
<dbReference type="InterPro" id="IPR020846">
    <property type="entry name" value="MFS_dom"/>
</dbReference>
<dbReference type="FunFam" id="1.20.1250.20:FF:000151">
    <property type="entry name" value="Sugar efflux transporter SetB"/>
    <property type="match status" value="1"/>
</dbReference>
<dbReference type="AlphaFoldDB" id="Q65TC5"/>
<dbReference type="Proteomes" id="UP000000607">
    <property type="component" value="Chromosome"/>
</dbReference>
<sequence>MPNKAETSPAKLRLKAFLKRIKIMNTTENSKQKPVNVVAFAFLLTAFLTGIASSFQTPTLSLFLAQEIQVSPFMVGMFYTSNAVLGIVLSQILAKYSDSQDDRRKIIIFCSLLAIGGCITFAYNRNYYVLMFFATFLLSLGSSANPQAFALAREYADYTKREAIMFTTIMRTQISLAWIVGPPLSFSIALGWGFEYMYMVAASAFLLCAIIAKALLPYVPRKAVVPLTKPDEVAGLPAKNKKQSDKQSIRLLFITCFLMWSCNGMYLISMPLHVINELHLSERLAGILMGTAAGLEIPVMLIAGYLTKYLTKKSLILTALFMGLFFYIGMLFAEQTWQLVALQAFNAIFIGIIATLGMVYFQDLMPGKMGSATTLFSNAAKSSWIVAGPFVGIIAQIWNYSSVFYISIVLVAVSLFSMSKVKSV</sequence>
<keyword evidence="3" id="KW-0813">Transport</keyword>
<keyword evidence="8 10" id="KW-1133">Transmembrane helix</keyword>
<dbReference type="STRING" id="221988.MS1178"/>
<dbReference type="GO" id="GO:0005886">
    <property type="term" value="C:plasma membrane"/>
    <property type="evidence" value="ECO:0007669"/>
    <property type="project" value="UniProtKB-SubCell"/>
</dbReference>
<dbReference type="EMBL" id="AE016827">
    <property type="protein sequence ID" value="AAU37785.1"/>
    <property type="molecule type" value="Genomic_DNA"/>
</dbReference>
<evidence type="ECO:0000313" key="13">
    <source>
        <dbReference type="Proteomes" id="UP000000607"/>
    </source>
</evidence>
<dbReference type="GO" id="GO:0036448">
    <property type="term" value="P:cellular response to glucose-phosphate stress"/>
    <property type="evidence" value="ECO:0007669"/>
    <property type="project" value="TreeGrafter"/>
</dbReference>
<feature type="domain" description="Major facilitator superfamily (MFS) profile" evidence="11">
    <location>
        <begin position="34"/>
        <end position="424"/>
    </location>
</feature>
<feature type="transmembrane region" description="Helical" evidence="10">
    <location>
        <begin position="70"/>
        <end position="94"/>
    </location>
</feature>
<feature type="transmembrane region" description="Helical" evidence="10">
    <location>
        <begin position="251"/>
        <end position="272"/>
    </location>
</feature>
<dbReference type="InterPro" id="IPR036259">
    <property type="entry name" value="MFS_trans_sf"/>
</dbReference>
<evidence type="ECO:0000256" key="9">
    <source>
        <dbReference type="ARBA" id="ARBA00023136"/>
    </source>
</evidence>
<keyword evidence="6" id="KW-0762">Sugar transport</keyword>
<keyword evidence="7 10" id="KW-0812">Transmembrane</keyword>
<proteinExistence type="inferred from homology"/>
<accession>Q65TC5</accession>
<dbReference type="Gene3D" id="1.20.1250.20">
    <property type="entry name" value="MFS general substrate transporter like domains"/>
    <property type="match status" value="2"/>
</dbReference>
<feature type="transmembrane region" description="Helical" evidence="10">
    <location>
        <begin position="284"/>
        <end position="307"/>
    </location>
</feature>
<name>Q65TC5_MANSM</name>
<dbReference type="GO" id="GO:1904659">
    <property type="term" value="P:D-glucose transmembrane transport"/>
    <property type="evidence" value="ECO:0007669"/>
    <property type="project" value="TreeGrafter"/>
</dbReference>
<feature type="transmembrane region" description="Helical" evidence="10">
    <location>
        <begin position="198"/>
        <end position="219"/>
    </location>
</feature>
<dbReference type="PANTHER" id="PTHR23535">
    <property type="entry name" value="SUGAR EFFLUX TRANSPORTER A-RELATED"/>
    <property type="match status" value="1"/>
</dbReference>
<feature type="transmembrane region" description="Helical" evidence="10">
    <location>
        <begin position="314"/>
        <end position="333"/>
    </location>
</feature>
<comment type="subcellular location">
    <subcellularLocation>
        <location evidence="1">Cell inner membrane</location>
        <topology evidence="1">Multi-pass membrane protein</topology>
    </subcellularLocation>
</comment>
<evidence type="ECO:0000256" key="3">
    <source>
        <dbReference type="ARBA" id="ARBA00022448"/>
    </source>
</evidence>
<comment type="similarity">
    <text evidence="2">Belongs to the major facilitator superfamily. Set transporter family.</text>
</comment>
<evidence type="ECO:0000313" key="12">
    <source>
        <dbReference type="EMBL" id="AAU37785.1"/>
    </source>
</evidence>
<evidence type="ECO:0000256" key="10">
    <source>
        <dbReference type="SAM" id="Phobius"/>
    </source>
</evidence>
<dbReference type="InterPro" id="IPR011701">
    <property type="entry name" value="MFS"/>
</dbReference>
<keyword evidence="4" id="KW-1003">Cell membrane</keyword>
<dbReference type="SUPFAM" id="SSF103473">
    <property type="entry name" value="MFS general substrate transporter"/>
    <property type="match status" value="1"/>
</dbReference>
<evidence type="ECO:0000256" key="4">
    <source>
        <dbReference type="ARBA" id="ARBA00022475"/>
    </source>
</evidence>
<feature type="transmembrane region" description="Helical" evidence="10">
    <location>
        <begin position="106"/>
        <end position="123"/>
    </location>
</feature>
<protein>
    <submittedName>
        <fullName evidence="12">ProP protein</fullName>
    </submittedName>
</protein>
<dbReference type="KEGG" id="msu:MS1178"/>